<feature type="transmembrane region" description="Helical" evidence="6">
    <location>
        <begin position="326"/>
        <end position="348"/>
    </location>
</feature>
<dbReference type="PANTHER" id="PTHR30250:SF28">
    <property type="entry name" value="POLYSACCHARIDE BIOSYNTHESIS PROTEIN"/>
    <property type="match status" value="1"/>
</dbReference>
<dbReference type="InterPro" id="IPR050833">
    <property type="entry name" value="Poly_Biosynth_Transport"/>
</dbReference>
<feature type="transmembrane region" description="Helical" evidence="6">
    <location>
        <begin position="75"/>
        <end position="99"/>
    </location>
</feature>
<sequence>MERKKPGIVASLTSLGSADVGGTIIGGIFWFVIATLIEPEQYGEISYLLSIVGISFAVCLIGVRETIVVYTAKKNPIIPTVFIITGIAGLVGFFTLSIMFTRLDISFLLLGYIVNDLCLGYFLGLKFYKKYAKFVLTQKGLSFVLGIIFVLVFGYEGIIFALAISYAHFIIIYVKVGRLEKIKFSSLKESKFLIDNYIMNVSTNFRSHLDKIVLLPLAGYSLIGNYALGLQVFAIMMIFPRLVFKYILPHDVEGNENKNLKIFTIIFGIGIAFLGYLLAPIIIPIVFPKFIVTVEIIQIISFAAIPASINQIQTSKLLAMEKARSVLVSRLTGLITIIALLIILTPILQEKGVAVAFLVSSITLCLSLFIFNLRAKM</sequence>
<feature type="transmembrane region" description="Helical" evidence="6">
    <location>
        <begin position="285"/>
        <end position="305"/>
    </location>
</feature>
<evidence type="ECO:0000256" key="3">
    <source>
        <dbReference type="ARBA" id="ARBA00022692"/>
    </source>
</evidence>
<organism evidence="7">
    <name type="scientific">uncultured marine thaumarchaeote KM3_89_C12</name>
    <dbReference type="NCBI Taxonomy" id="1456339"/>
    <lineage>
        <taxon>Archaea</taxon>
        <taxon>Nitrososphaerota</taxon>
        <taxon>environmental samples</taxon>
    </lineage>
</organism>
<protein>
    <submittedName>
        <fullName evidence="7">Polysaccharide biosynthesis protein</fullName>
    </submittedName>
</protein>
<evidence type="ECO:0000313" key="7">
    <source>
        <dbReference type="EMBL" id="AIF20300.1"/>
    </source>
</evidence>
<name>A0A075HXJ7_9ARCH</name>
<reference evidence="7" key="1">
    <citation type="journal article" date="2014" name="Genome Biol. Evol.">
        <title>Pangenome evidence for extensive interdomain horizontal transfer affecting lineage core and shell genes in uncultured planktonic thaumarchaeota and euryarchaeota.</title>
        <authorList>
            <person name="Deschamps P."/>
            <person name="Zivanovic Y."/>
            <person name="Moreira D."/>
            <person name="Rodriguez-Valera F."/>
            <person name="Lopez-Garcia P."/>
        </authorList>
    </citation>
    <scope>NUCLEOTIDE SEQUENCE</scope>
</reference>
<feature type="transmembrane region" description="Helical" evidence="6">
    <location>
        <begin position="45"/>
        <end position="63"/>
    </location>
</feature>
<proteinExistence type="predicted"/>
<feature type="transmembrane region" description="Helical" evidence="6">
    <location>
        <begin position="140"/>
        <end position="173"/>
    </location>
</feature>
<dbReference type="EMBL" id="KF901161">
    <property type="protein sequence ID" value="AIF20300.1"/>
    <property type="molecule type" value="Genomic_DNA"/>
</dbReference>
<feature type="transmembrane region" description="Helical" evidence="6">
    <location>
        <begin position="260"/>
        <end position="279"/>
    </location>
</feature>
<dbReference type="AlphaFoldDB" id="A0A075HXJ7"/>
<evidence type="ECO:0000256" key="5">
    <source>
        <dbReference type="ARBA" id="ARBA00023136"/>
    </source>
</evidence>
<keyword evidence="3 6" id="KW-0812">Transmembrane</keyword>
<evidence type="ECO:0000256" key="2">
    <source>
        <dbReference type="ARBA" id="ARBA00022475"/>
    </source>
</evidence>
<keyword evidence="5 6" id="KW-0472">Membrane</keyword>
<dbReference type="PANTHER" id="PTHR30250">
    <property type="entry name" value="PST FAMILY PREDICTED COLANIC ACID TRANSPORTER"/>
    <property type="match status" value="1"/>
</dbReference>
<feature type="transmembrane region" description="Helical" evidence="6">
    <location>
        <begin position="354"/>
        <end position="373"/>
    </location>
</feature>
<keyword evidence="2" id="KW-1003">Cell membrane</keyword>
<keyword evidence="4 6" id="KW-1133">Transmembrane helix</keyword>
<evidence type="ECO:0000256" key="1">
    <source>
        <dbReference type="ARBA" id="ARBA00004651"/>
    </source>
</evidence>
<feature type="transmembrane region" description="Helical" evidence="6">
    <location>
        <begin position="105"/>
        <end position="128"/>
    </location>
</feature>
<dbReference type="GO" id="GO:0005886">
    <property type="term" value="C:plasma membrane"/>
    <property type="evidence" value="ECO:0007669"/>
    <property type="project" value="UniProtKB-SubCell"/>
</dbReference>
<comment type="subcellular location">
    <subcellularLocation>
        <location evidence="1">Cell membrane</location>
        <topology evidence="1">Multi-pass membrane protein</topology>
    </subcellularLocation>
</comment>
<evidence type="ECO:0000256" key="6">
    <source>
        <dbReference type="SAM" id="Phobius"/>
    </source>
</evidence>
<accession>A0A075HXJ7</accession>
<evidence type="ECO:0000256" key="4">
    <source>
        <dbReference type="ARBA" id="ARBA00022989"/>
    </source>
</evidence>
<feature type="transmembrane region" description="Helical" evidence="6">
    <location>
        <begin position="217"/>
        <end position="239"/>
    </location>
</feature>
<feature type="transmembrane region" description="Helical" evidence="6">
    <location>
        <begin position="12"/>
        <end position="33"/>
    </location>
</feature>